<dbReference type="Gene3D" id="2.160.10.10">
    <property type="entry name" value="Hexapeptide repeat proteins"/>
    <property type="match status" value="1"/>
</dbReference>
<dbReference type="InterPro" id="IPR011004">
    <property type="entry name" value="Trimer_LpxA-like_sf"/>
</dbReference>
<dbReference type="GO" id="GO:0015979">
    <property type="term" value="P:photosynthesis"/>
    <property type="evidence" value="ECO:0007669"/>
    <property type="project" value="UniProtKB-KW"/>
</dbReference>
<organism evidence="15 16">
    <name type="scientific">Chroogloeocystis siderophila 5.2 s.c.1</name>
    <dbReference type="NCBI Taxonomy" id="247279"/>
    <lineage>
        <taxon>Bacteria</taxon>
        <taxon>Bacillati</taxon>
        <taxon>Cyanobacteriota</taxon>
        <taxon>Cyanophyceae</taxon>
        <taxon>Oscillatoriophycideae</taxon>
        <taxon>Chroococcales</taxon>
        <taxon>Chroococcaceae</taxon>
        <taxon>Chroogloeocystis</taxon>
    </lineage>
</organism>
<accession>A0A1U7HZW7</accession>
<evidence type="ECO:0000259" key="14">
    <source>
        <dbReference type="SMART" id="SM00961"/>
    </source>
</evidence>
<evidence type="ECO:0000256" key="6">
    <source>
        <dbReference type="ARBA" id="ARBA00023636"/>
    </source>
</evidence>
<name>A0A1U7HZW7_9CHRO</name>
<comment type="caution">
    <text evidence="15">The sequence shown here is derived from an EMBL/GenBank/DDBJ whole genome shotgun (WGS) entry which is preliminary data.</text>
</comment>
<dbReference type="InterPro" id="IPR047223">
    <property type="entry name" value="CA_gamma_LbH"/>
</dbReference>
<feature type="domain" description="Ribulose bisphosphate carboxylase small subunit" evidence="14">
    <location>
        <begin position="228"/>
        <end position="319"/>
    </location>
</feature>
<dbReference type="Pfam" id="PF00132">
    <property type="entry name" value="Hexapep"/>
    <property type="match status" value="1"/>
</dbReference>
<evidence type="ECO:0000313" key="15">
    <source>
        <dbReference type="EMBL" id="OKH29120.1"/>
    </source>
</evidence>
<feature type="region of interest" description="Disordered" evidence="13">
    <location>
        <begin position="441"/>
        <end position="477"/>
    </location>
</feature>
<dbReference type="InterPro" id="IPR036385">
    <property type="entry name" value="RuBisCO_ssu_sf"/>
</dbReference>
<feature type="disulfide bond" evidence="12">
    <location>
        <begin position="392"/>
        <end position="410"/>
    </location>
</feature>
<comment type="subcellular location">
    <subcellularLocation>
        <location evidence="4">Carboxysome</location>
    </subcellularLocation>
</comment>
<dbReference type="GO" id="GO:0031470">
    <property type="term" value="C:carboxysome"/>
    <property type="evidence" value="ECO:0007669"/>
    <property type="project" value="UniProtKB-SubCell"/>
</dbReference>
<dbReference type="SUPFAM" id="SSF51161">
    <property type="entry name" value="Trimeric LpxA-like enzymes"/>
    <property type="match status" value="1"/>
</dbReference>
<keyword evidence="16" id="KW-1185">Reference proteome</keyword>
<evidence type="ECO:0000256" key="7">
    <source>
        <dbReference type="ARBA" id="ARBA00023669"/>
    </source>
</evidence>
<dbReference type="SMART" id="SM00961">
    <property type="entry name" value="RuBisCO_small"/>
    <property type="match status" value="3"/>
</dbReference>
<feature type="disulfide bond" evidence="12">
    <location>
        <begin position="271"/>
        <end position="289"/>
    </location>
</feature>
<keyword evidence="1" id="KW-0602">Photosynthesis</keyword>
<dbReference type="PANTHER" id="PTHR43360">
    <property type="entry name" value="CARBON DIOXIDE CONCENTRATING MECHANISM PROTEIN CCMM"/>
    <property type="match status" value="1"/>
</dbReference>
<feature type="region of interest" description="Disordered" evidence="13">
    <location>
        <begin position="209"/>
        <end position="230"/>
    </location>
</feature>
<evidence type="ECO:0000256" key="1">
    <source>
        <dbReference type="ARBA" id="ARBA00022531"/>
    </source>
</evidence>
<evidence type="ECO:0000256" key="12">
    <source>
        <dbReference type="PIRSR" id="PIRSR037250-53"/>
    </source>
</evidence>
<dbReference type="Proteomes" id="UP000185984">
    <property type="component" value="Unassembled WGS sequence"/>
</dbReference>
<evidence type="ECO:0000256" key="2">
    <source>
        <dbReference type="ARBA" id="ARBA00022737"/>
    </source>
</evidence>
<dbReference type="GO" id="GO:0015977">
    <property type="term" value="P:carbon fixation"/>
    <property type="evidence" value="ECO:0007669"/>
    <property type="project" value="UniProtKB-KW"/>
</dbReference>
<evidence type="ECO:0000256" key="13">
    <source>
        <dbReference type="SAM" id="MobiDB-lite"/>
    </source>
</evidence>
<dbReference type="STRING" id="247279.NIES1031_00500"/>
<protein>
    <recommendedName>
        <fullName evidence="6">Carboxysome assembly protein CcmM</fullName>
    </recommendedName>
    <alternativeName>
        <fullName evidence="9">Carbon dioxide concentrating mechanism protein CcmM</fullName>
    </alternativeName>
</protein>
<dbReference type="PIRSF" id="PIRSF037250">
    <property type="entry name" value="CcmM"/>
    <property type="match status" value="1"/>
</dbReference>
<evidence type="ECO:0000313" key="16">
    <source>
        <dbReference type="Proteomes" id="UP000185984"/>
    </source>
</evidence>
<dbReference type="AlphaFoldDB" id="A0A1U7HZW7"/>
<keyword evidence="11" id="KW-1015">Disulfide bond</keyword>
<sequence length="560" mass="61057">MVVRSLAAPPTPWSKNLVEPKIESSAFVHPFSNIIGDVTIGANVMVAPGTSIRADEGAPFYIGEGTNIQDGVVINGLEQGRVIGDDGKQYSVWIGKNTSITHMALIHGPAYVGDNCFIGFRSTVFNARIGHGCIVMMHALIQDVEVPAGKFVPSGAVITNQQQADRLPDVEADDREFARYIVGVNDALRAGYLCASDEACITSIRNELTSTSSSDSSNGSSRNISTSSMMTSPYLSQDTIAQVRNLLQQGYKIGTEHVDERKFRTGSWKSCTPITAKRESEVIAELEACMANHAGEYVRMFGIDPKGKRRVMEKIIQRPDGQQIAQPAATKENSFSGSYRSYQPSVATTSATSGQINQDTVAQVRHLIQQGFKIGTEHVDERRFRTGSWQSCTPISASSESQAISELEACMANHAGEYVRMFGIDPKGKRRVMETIIQRPGGNQIAAPSNSHRSSAFSQPQPAPTYNNKSSASSTRLQPEVVEQIRQLIAQGNRVSAEHVDQRRFRTGSWTSCGPVDSTSASAAIAAIESFLSEYEGEYVRLIGIDSNKRRILETIIQRP</sequence>
<dbReference type="EMBL" id="MRCC01000001">
    <property type="protein sequence ID" value="OKH29120.1"/>
    <property type="molecule type" value="Genomic_DNA"/>
</dbReference>
<feature type="compositionally biased region" description="Polar residues" evidence="13">
    <location>
        <begin position="331"/>
        <end position="341"/>
    </location>
</feature>
<evidence type="ECO:0000256" key="9">
    <source>
        <dbReference type="ARBA" id="ARBA00030397"/>
    </source>
</evidence>
<dbReference type="InterPro" id="IPR052265">
    <property type="entry name" value="Gamma-CA"/>
</dbReference>
<evidence type="ECO:0000256" key="11">
    <source>
        <dbReference type="PIRSR" id="PIRSR037250-52"/>
    </source>
</evidence>
<dbReference type="CDD" id="cd00710">
    <property type="entry name" value="LbH_gamma_CA"/>
    <property type="match status" value="1"/>
</dbReference>
<dbReference type="InterPro" id="IPR000894">
    <property type="entry name" value="RuBisCO_ssu_dom"/>
</dbReference>
<dbReference type="GO" id="GO:0043886">
    <property type="term" value="F:structural constituent of carboxysome shell"/>
    <property type="evidence" value="ECO:0007669"/>
    <property type="project" value="InterPro"/>
</dbReference>
<dbReference type="OrthoDB" id="9803036at2"/>
<dbReference type="CDD" id="cd00307">
    <property type="entry name" value="RuBisCO_small_like"/>
    <property type="match status" value="3"/>
</dbReference>
<dbReference type="Pfam" id="PF00101">
    <property type="entry name" value="RuBisCO_small"/>
    <property type="match status" value="3"/>
</dbReference>
<dbReference type="Gene3D" id="3.30.190.10">
    <property type="entry name" value="Ribulose bisphosphate carboxylase, small subunit"/>
    <property type="match status" value="3"/>
</dbReference>
<feature type="domain" description="Ribulose bisphosphate carboxylase small subunit" evidence="14">
    <location>
        <begin position="469"/>
        <end position="560"/>
    </location>
</feature>
<reference evidence="15 16" key="1">
    <citation type="submission" date="2016-11" db="EMBL/GenBank/DDBJ databases">
        <title>Draft Genome Sequences of Nine Cyanobacterial Strains from Diverse Habitats.</title>
        <authorList>
            <person name="Zhu T."/>
            <person name="Hou S."/>
            <person name="Lu X."/>
            <person name="Hess W.R."/>
        </authorList>
    </citation>
    <scope>NUCLEOTIDE SEQUENCE [LARGE SCALE GENOMIC DNA]</scope>
    <source>
        <strain evidence="15 16">5.2 s.c.1</strain>
    </source>
</reference>
<dbReference type="RefSeq" id="WP_073547612.1">
    <property type="nucleotide sequence ID" value="NZ_CAWMVK010000001.1"/>
</dbReference>
<keyword evidence="2" id="KW-0677">Repeat</keyword>
<keyword evidence="3" id="KW-0120">Carbon dioxide fixation</keyword>
<dbReference type="PANTHER" id="PTHR43360:SF1">
    <property type="entry name" value="CARBOXYSOME ASSEMBLY PROTEIN CCMM"/>
    <property type="match status" value="1"/>
</dbReference>
<proteinExistence type="inferred from homology"/>
<evidence type="ECO:0000256" key="4">
    <source>
        <dbReference type="ARBA" id="ARBA00023587"/>
    </source>
</evidence>
<keyword evidence="8" id="KW-1283">Bacterial microcompartment</keyword>
<dbReference type="SUPFAM" id="SSF55239">
    <property type="entry name" value="RuBisCO, small subunit"/>
    <property type="match status" value="3"/>
</dbReference>
<evidence type="ECO:0000256" key="8">
    <source>
        <dbReference type="ARBA" id="ARBA00024446"/>
    </source>
</evidence>
<feature type="compositionally biased region" description="Polar residues" evidence="13">
    <location>
        <begin position="446"/>
        <end position="477"/>
    </location>
</feature>
<evidence type="ECO:0000256" key="5">
    <source>
        <dbReference type="ARBA" id="ARBA00023595"/>
    </source>
</evidence>
<dbReference type="InterPro" id="IPR001451">
    <property type="entry name" value="Hexapep"/>
</dbReference>
<feature type="domain" description="Ribulose bisphosphate carboxylase small subunit" evidence="14">
    <location>
        <begin position="345"/>
        <end position="440"/>
    </location>
</feature>
<dbReference type="InterPro" id="IPR017156">
    <property type="entry name" value="CcmM"/>
</dbReference>
<keyword evidence="7" id="KW-1282">Carboxysome</keyword>
<comment type="similarity">
    <text evidence="5">Belongs to the gamma-class carbonic anhydrase family.</text>
</comment>
<feature type="disulfide bond" evidence="11">
    <location>
        <begin position="194"/>
        <end position="200"/>
    </location>
</feature>
<feature type="region of interest" description="Disordered" evidence="13">
    <location>
        <begin position="320"/>
        <end position="341"/>
    </location>
</feature>
<gene>
    <name evidence="15" type="ORF">NIES1031_00500</name>
</gene>
<evidence type="ECO:0000256" key="10">
    <source>
        <dbReference type="PIRSR" id="PIRSR037250-50"/>
    </source>
</evidence>
<feature type="active site" description="Proton donor/acceptor" evidence="10">
    <location>
        <position position="56"/>
    </location>
</feature>
<evidence type="ECO:0000256" key="3">
    <source>
        <dbReference type="ARBA" id="ARBA00023300"/>
    </source>
</evidence>